<accession>A0A0E9XMI8</accession>
<name>A0A0E9XMI8_ANGAN</name>
<reference evidence="1" key="2">
    <citation type="journal article" date="2015" name="Fish Shellfish Immunol.">
        <title>Early steps in the European eel (Anguilla anguilla)-Vibrio vulnificus interaction in the gills: Role of the RtxA13 toxin.</title>
        <authorList>
            <person name="Callol A."/>
            <person name="Pajuelo D."/>
            <person name="Ebbesson L."/>
            <person name="Teles M."/>
            <person name="MacKenzie S."/>
            <person name="Amaro C."/>
        </authorList>
    </citation>
    <scope>NUCLEOTIDE SEQUENCE</scope>
</reference>
<reference evidence="1" key="1">
    <citation type="submission" date="2014-11" db="EMBL/GenBank/DDBJ databases">
        <authorList>
            <person name="Amaro Gonzalez C."/>
        </authorList>
    </citation>
    <scope>NUCLEOTIDE SEQUENCE</scope>
</reference>
<sequence length="36" mass="4145">MLRFSNGIERTCCLWTFFRVSRSALSEGPLKPILSK</sequence>
<organism evidence="1">
    <name type="scientific">Anguilla anguilla</name>
    <name type="common">European freshwater eel</name>
    <name type="synonym">Muraena anguilla</name>
    <dbReference type="NCBI Taxonomy" id="7936"/>
    <lineage>
        <taxon>Eukaryota</taxon>
        <taxon>Metazoa</taxon>
        <taxon>Chordata</taxon>
        <taxon>Craniata</taxon>
        <taxon>Vertebrata</taxon>
        <taxon>Euteleostomi</taxon>
        <taxon>Actinopterygii</taxon>
        <taxon>Neopterygii</taxon>
        <taxon>Teleostei</taxon>
        <taxon>Anguilliformes</taxon>
        <taxon>Anguillidae</taxon>
        <taxon>Anguilla</taxon>
    </lineage>
</organism>
<proteinExistence type="predicted"/>
<dbReference type="EMBL" id="GBXM01005664">
    <property type="protein sequence ID" value="JAI02914.1"/>
    <property type="molecule type" value="Transcribed_RNA"/>
</dbReference>
<protein>
    <submittedName>
        <fullName evidence="1">Uncharacterized protein</fullName>
    </submittedName>
</protein>
<dbReference type="AlphaFoldDB" id="A0A0E9XMI8"/>
<evidence type="ECO:0000313" key="1">
    <source>
        <dbReference type="EMBL" id="JAI02914.1"/>
    </source>
</evidence>